<sequence>MYFLDVFLVSFVLTVLPRPIVTARQRIADQIGEWGFAFFKGICTVAIFTLFHWLGEKLLADKDIFVALSCIFFFVHLRVIHEITDDFGIAQGFLIAGYTVLIAESPNLPHIIGFSAAFTVLLAIVNTPQPPYQPPYQEIEMDEAEQPPNSDDEYDDAPEQLANPPEDLEVGHEGPVIPAMAIPLQAKGKWAEAQNSKWKFAHTTETRCKLI</sequence>
<feature type="compositionally biased region" description="Acidic residues" evidence="1">
    <location>
        <begin position="142"/>
        <end position="158"/>
    </location>
</feature>
<protein>
    <submittedName>
        <fullName evidence="3">Uncharacterized protein</fullName>
    </submittedName>
</protein>
<dbReference type="Proteomes" id="UP000489600">
    <property type="component" value="Unassembled WGS sequence"/>
</dbReference>
<name>A0A565BEY3_9BRAS</name>
<evidence type="ECO:0000313" key="3">
    <source>
        <dbReference type="EMBL" id="VVB00160.1"/>
    </source>
</evidence>
<keyword evidence="2" id="KW-0812">Transmembrane</keyword>
<organism evidence="3 4">
    <name type="scientific">Arabis nemorensis</name>
    <dbReference type="NCBI Taxonomy" id="586526"/>
    <lineage>
        <taxon>Eukaryota</taxon>
        <taxon>Viridiplantae</taxon>
        <taxon>Streptophyta</taxon>
        <taxon>Embryophyta</taxon>
        <taxon>Tracheophyta</taxon>
        <taxon>Spermatophyta</taxon>
        <taxon>Magnoliopsida</taxon>
        <taxon>eudicotyledons</taxon>
        <taxon>Gunneridae</taxon>
        <taxon>Pentapetalae</taxon>
        <taxon>rosids</taxon>
        <taxon>malvids</taxon>
        <taxon>Brassicales</taxon>
        <taxon>Brassicaceae</taxon>
        <taxon>Arabideae</taxon>
        <taxon>Arabis</taxon>
    </lineage>
</organism>
<dbReference type="OrthoDB" id="1118311at2759"/>
<feature type="region of interest" description="Disordered" evidence="1">
    <location>
        <begin position="142"/>
        <end position="172"/>
    </location>
</feature>
<evidence type="ECO:0000256" key="1">
    <source>
        <dbReference type="SAM" id="MobiDB-lite"/>
    </source>
</evidence>
<feature type="transmembrane region" description="Helical" evidence="2">
    <location>
        <begin position="64"/>
        <end position="81"/>
    </location>
</feature>
<dbReference type="AlphaFoldDB" id="A0A565BEY3"/>
<proteinExistence type="predicted"/>
<comment type="caution">
    <text evidence="3">The sequence shown here is derived from an EMBL/GenBank/DDBJ whole genome shotgun (WGS) entry which is preliminary data.</text>
</comment>
<dbReference type="EMBL" id="CABITT030000004">
    <property type="protein sequence ID" value="VVB00160.1"/>
    <property type="molecule type" value="Genomic_DNA"/>
</dbReference>
<reference evidence="3" key="1">
    <citation type="submission" date="2019-07" db="EMBL/GenBank/DDBJ databases">
        <authorList>
            <person name="Dittberner H."/>
        </authorList>
    </citation>
    <scope>NUCLEOTIDE SEQUENCE [LARGE SCALE GENOMIC DNA]</scope>
</reference>
<evidence type="ECO:0000313" key="4">
    <source>
        <dbReference type="Proteomes" id="UP000489600"/>
    </source>
</evidence>
<keyword evidence="4" id="KW-1185">Reference proteome</keyword>
<feature type="transmembrane region" description="Helical" evidence="2">
    <location>
        <begin position="34"/>
        <end position="55"/>
    </location>
</feature>
<keyword evidence="2" id="KW-1133">Transmembrane helix</keyword>
<gene>
    <name evidence="3" type="ORF">ANE_LOCUS10604</name>
</gene>
<keyword evidence="2" id="KW-0472">Membrane</keyword>
<evidence type="ECO:0000256" key="2">
    <source>
        <dbReference type="SAM" id="Phobius"/>
    </source>
</evidence>
<accession>A0A565BEY3</accession>